<proteinExistence type="predicted"/>
<gene>
    <name evidence="1" type="ORF">PAXRUDRAFT_457445</name>
</gene>
<sequence>MRYLHGLIVTRSATSTGVEHIFSQGRDLLHFLRTGSRLRQLVLYAALVHDCMIAI</sequence>
<reference evidence="1 2" key="1">
    <citation type="submission" date="2014-04" db="EMBL/GenBank/DDBJ databases">
        <authorList>
            <consortium name="DOE Joint Genome Institute"/>
            <person name="Kuo A."/>
            <person name="Kohler A."/>
            <person name="Jargeat P."/>
            <person name="Nagy L.G."/>
            <person name="Floudas D."/>
            <person name="Copeland A."/>
            <person name="Barry K.W."/>
            <person name="Cichocki N."/>
            <person name="Veneault-Fourrey C."/>
            <person name="LaButti K."/>
            <person name="Lindquist E.A."/>
            <person name="Lipzen A."/>
            <person name="Lundell T."/>
            <person name="Morin E."/>
            <person name="Murat C."/>
            <person name="Sun H."/>
            <person name="Tunlid A."/>
            <person name="Henrissat B."/>
            <person name="Grigoriev I.V."/>
            <person name="Hibbett D.S."/>
            <person name="Martin F."/>
            <person name="Nordberg H.P."/>
            <person name="Cantor M.N."/>
            <person name="Hua S.X."/>
        </authorList>
    </citation>
    <scope>NUCLEOTIDE SEQUENCE [LARGE SCALE GENOMIC DNA]</scope>
    <source>
        <strain evidence="1 2">Ve08.2h10</strain>
    </source>
</reference>
<dbReference type="EMBL" id="KN827756">
    <property type="protein sequence ID" value="KIK75955.1"/>
    <property type="molecule type" value="Genomic_DNA"/>
</dbReference>
<evidence type="ECO:0000313" key="1">
    <source>
        <dbReference type="EMBL" id="KIK75955.1"/>
    </source>
</evidence>
<keyword evidence="2" id="KW-1185">Reference proteome</keyword>
<organism evidence="1 2">
    <name type="scientific">Paxillus rubicundulus Ve08.2h10</name>
    <dbReference type="NCBI Taxonomy" id="930991"/>
    <lineage>
        <taxon>Eukaryota</taxon>
        <taxon>Fungi</taxon>
        <taxon>Dikarya</taxon>
        <taxon>Basidiomycota</taxon>
        <taxon>Agaricomycotina</taxon>
        <taxon>Agaricomycetes</taxon>
        <taxon>Agaricomycetidae</taxon>
        <taxon>Boletales</taxon>
        <taxon>Paxilineae</taxon>
        <taxon>Paxillaceae</taxon>
        <taxon>Paxillus</taxon>
    </lineage>
</organism>
<dbReference type="OrthoDB" id="1715602at2759"/>
<dbReference type="HOGENOM" id="CLU_3033041_0_0_1"/>
<dbReference type="InParanoid" id="A0A0D0DEK4"/>
<evidence type="ECO:0008006" key="3">
    <source>
        <dbReference type="Google" id="ProtNLM"/>
    </source>
</evidence>
<name>A0A0D0DEK4_9AGAM</name>
<accession>A0A0D0DEK4</accession>
<dbReference type="AlphaFoldDB" id="A0A0D0DEK4"/>
<evidence type="ECO:0000313" key="2">
    <source>
        <dbReference type="Proteomes" id="UP000054538"/>
    </source>
</evidence>
<dbReference type="Proteomes" id="UP000054538">
    <property type="component" value="Unassembled WGS sequence"/>
</dbReference>
<reference evidence="2" key="2">
    <citation type="submission" date="2015-01" db="EMBL/GenBank/DDBJ databases">
        <title>Evolutionary Origins and Diversification of the Mycorrhizal Mutualists.</title>
        <authorList>
            <consortium name="DOE Joint Genome Institute"/>
            <consortium name="Mycorrhizal Genomics Consortium"/>
            <person name="Kohler A."/>
            <person name="Kuo A."/>
            <person name="Nagy L.G."/>
            <person name="Floudas D."/>
            <person name="Copeland A."/>
            <person name="Barry K.W."/>
            <person name="Cichocki N."/>
            <person name="Veneault-Fourrey C."/>
            <person name="LaButti K."/>
            <person name="Lindquist E.A."/>
            <person name="Lipzen A."/>
            <person name="Lundell T."/>
            <person name="Morin E."/>
            <person name="Murat C."/>
            <person name="Riley R."/>
            <person name="Ohm R."/>
            <person name="Sun H."/>
            <person name="Tunlid A."/>
            <person name="Henrissat B."/>
            <person name="Grigoriev I.V."/>
            <person name="Hibbett D.S."/>
            <person name="Martin F."/>
        </authorList>
    </citation>
    <scope>NUCLEOTIDE SEQUENCE [LARGE SCALE GENOMIC DNA]</scope>
    <source>
        <strain evidence="2">Ve08.2h10</strain>
    </source>
</reference>
<protein>
    <recommendedName>
        <fullName evidence="3">HAT C-terminal dimerisation domain-containing protein</fullName>
    </recommendedName>
</protein>